<name>A0A1Q9EKJ7_SYMMI</name>
<dbReference type="OrthoDB" id="407275at2759"/>
<dbReference type="Pfam" id="PF01565">
    <property type="entry name" value="FAD_binding_4"/>
    <property type="match status" value="1"/>
</dbReference>
<dbReference type="Proteomes" id="UP000186817">
    <property type="component" value="Unassembled WGS sequence"/>
</dbReference>
<evidence type="ECO:0000313" key="6">
    <source>
        <dbReference type="EMBL" id="OLQ07952.1"/>
    </source>
</evidence>
<gene>
    <name evidence="6" type="ORF">AK812_SmicGene8576</name>
</gene>
<evidence type="ECO:0000256" key="4">
    <source>
        <dbReference type="ARBA" id="ARBA00023002"/>
    </source>
</evidence>
<dbReference type="InterPro" id="IPR016169">
    <property type="entry name" value="FAD-bd_PCMH_sub2"/>
</dbReference>
<evidence type="ECO:0000256" key="3">
    <source>
        <dbReference type="ARBA" id="ARBA00022827"/>
    </source>
</evidence>
<organism evidence="6 7">
    <name type="scientific">Symbiodinium microadriaticum</name>
    <name type="common">Dinoflagellate</name>
    <name type="synonym">Zooxanthella microadriatica</name>
    <dbReference type="NCBI Taxonomy" id="2951"/>
    <lineage>
        <taxon>Eukaryota</taxon>
        <taxon>Sar</taxon>
        <taxon>Alveolata</taxon>
        <taxon>Dinophyceae</taxon>
        <taxon>Suessiales</taxon>
        <taxon>Symbiodiniaceae</taxon>
        <taxon>Symbiodinium</taxon>
    </lineage>
</organism>
<dbReference type="Gene3D" id="3.30.465.10">
    <property type="match status" value="1"/>
</dbReference>
<accession>A0A1Q9EKJ7</accession>
<protein>
    <submittedName>
        <fullName evidence="6">6-hydroxy-D-nicotine oxidase</fullName>
    </submittedName>
</protein>
<reference evidence="6 7" key="1">
    <citation type="submission" date="2016-02" db="EMBL/GenBank/DDBJ databases">
        <title>Genome analysis of coral dinoflagellate symbionts highlights evolutionary adaptations to a symbiotic lifestyle.</title>
        <authorList>
            <person name="Aranda M."/>
            <person name="Li Y."/>
            <person name="Liew Y.J."/>
            <person name="Baumgarten S."/>
            <person name="Simakov O."/>
            <person name="Wilson M."/>
            <person name="Piel J."/>
            <person name="Ashoor H."/>
            <person name="Bougouffa S."/>
            <person name="Bajic V.B."/>
            <person name="Ryu T."/>
            <person name="Ravasi T."/>
            <person name="Bayer T."/>
            <person name="Micklem G."/>
            <person name="Kim H."/>
            <person name="Bhak J."/>
            <person name="Lajeunesse T.C."/>
            <person name="Voolstra C.R."/>
        </authorList>
    </citation>
    <scope>NUCLEOTIDE SEQUENCE [LARGE SCALE GENOMIC DNA]</scope>
    <source>
        <strain evidence="6 7">CCMP2467</strain>
    </source>
</reference>
<keyword evidence="3" id="KW-0274">FAD</keyword>
<dbReference type="InterPro" id="IPR006093">
    <property type="entry name" value="Oxy_OxRdtase_FAD_BS"/>
</dbReference>
<dbReference type="GO" id="GO:0071949">
    <property type="term" value="F:FAD binding"/>
    <property type="evidence" value="ECO:0007669"/>
    <property type="project" value="InterPro"/>
</dbReference>
<keyword evidence="2" id="KW-0285">Flavoprotein</keyword>
<dbReference type="InterPro" id="IPR016166">
    <property type="entry name" value="FAD-bd_PCMH"/>
</dbReference>
<dbReference type="InterPro" id="IPR050416">
    <property type="entry name" value="FAD-linked_Oxidoreductase"/>
</dbReference>
<dbReference type="PROSITE" id="PS00862">
    <property type="entry name" value="OX2_COVAL_FAD"/>
    <property type="match status" value="1"/>
</dbReference>
<evidence type="ECO:0000256" key="1">
    <source>
        <dbReference type="ARBA" id="ARBA00005466"/>
    </source>
</evidence>
<dbReference type="PANTHER" id="PTHR42973">
    <property type="entry name" value="BINDING OXIDOREDUCTASE, PUTATIVE (AFU_ORTHOLOGUE AFUA_1G17690)-RELATED"/>
    <property type="match status" value="1"/>
</dbReference>
<evidence type="ECO:0000259" key="5">
    <source>
        <dbReference type="PROSITE" id="PS51387"/>
    </source>
</evidence>
<sequence>MSPARLIVGSLPKIRRPRVGCFSIFLAIVLAYGRTLCHSFVGKASESSETSGNVCKDFKKGLSGQVICDGLAKYPFEWGNADCNGILPLLVVRPSTEEDIALTVRRSTTFGLPLSVRSGGHSYTCDGIKPGSVHLDLRSRVRKQLYHESSGWYAEFETGNTFRDLFRIVDRRRFSIVHGACHAVGVGGFYLHGGLHMNSLTALYGWGNETIVSMRVVTADGQIRALSASSAHQDLWRAMRQAGSNFAIATSLTVKVFESPEPFTWLFWVKLSHDEVVSLFRRAMTDEQVQLNIYYVNPPFFQVSLSRPEIFTVQFTLLHGPANYWQNLQASLDWFKSHQVALSWWTIAFNAVMPKPDDLTHLGYPKAWVSSQAIWPANSACTDEALHLLLDLQSTVVKRAHFHTFRQVECWLTFTELPRGQIYYEYNCPSRPAYVEHIRSVEQSFVAACPTSVKYRNTPHWNASASRYYPDSRELLQTKRKWDPLNLLGPPTMSVHDLA</sequence>
<evidence type="ECO:0000313" key="7">
    <source>
        <dbReference type="Proteomes" id="UP000186817"/>
    </source>
</evidence>
<dbReference type="PANTHER" id="PTHR42973:SF25">
    <property type="entry name" value="PHOSPHOMEVALONATE KINASE"/>
    <property type="match status" value="1"/>
</dbReference>
<dbReference type="SUPFAM" id="SSF56176">
    <property type="entry name" value="FAD-binding/transporter-associated domain-like"/>
    <property type="match status" value="1"/>
</dbReference>
<dbReference type="AlphaFoldDB" id="A0A1Q9EKJ7"/>
<dbReference type="GO" id="GO:0016491">
    <property type="term" value="F:oxidoreductase activity"/>
    <property type="evidence" value="ECO:0007669"/>
    <property type="project" value="UniProtKB-KW"/>
</dbReference>
<dbReference type="EMBL" id="LSRX01000128">
    <property type="protein sequence ID" value="OLQ07952.1"/>
    <property type="molecule type" value="Genomic_DNA"/>
</dbReference>
<proteinExistence type="inferred from homology"/>
<dbReference type="InterPro" id="IPR006094">
    <property type="entry name" value="Oxid_FAD_bind_N"/>
</dbReference>
<dbReference type="PROSITE" id="PS51387">
    <property type="entry name" value="FAD_PCMH"/>
    <property type="match status" value="1"/>
</dbReference>
<dbReference type="InterPro" id="IPR036318">
    <property type="entry name" value="FAD-bd_PCMH-like_sf"/>
</dbReference>
<keyword evidence="4" id="KW-0560">Oxidoreductase</keyword>
<feature type="domain" description="FAD-binding PCMH-type" evidence="5">
    <location>
        <begin position="84"/>
        <end position="259"/>
    </location>
</feature>
<evidence type="ECO:0000256" key="2">
    <source>
        <dbReference type="ARBA" id="ARBA00022630"/>
    </source>
</evidence>
<keyword evidence="7" id="KW-1185">Reference proteome</keyword>
<comment type="caution">
    <text evidence="6">The sequence shown here is derived from an EMBL/GenBank/DDBJ whole genome shotgun (WGS) entry which is preliminary data.</text>
</comment>
<comment type="similarity">
    <text evidence="1">Belongs to the oxygen-dependent FAD-linked oxidoreductase family.</text>
</comment>